<reference evidence="2 3" key="1">
    <citation type="submission" date="2019-08" db="EMBL/GenBank/DDBJ databases">
        <authorList>
            <person name="Seo Y.L."/>
        </authorList>
    </citation>
    <scope>NUCLEOTIDE SEQUENCE [LARGE SCALE GENOMIC DNA]</scope>
    <source>
        <strain evidence="2 3">MaA-C15</strain>
    </source>
</reference>
<keyword evidence="1" id="KW-0812">Transmembrane</keyword>
<feature type="transmembrane region" description="Helical" evidence="1">
    <location>
        <begin position="52"/>
        <end position="76"/>
    </location>
</feature>
<dbReference type="InterPro" id="IPR009935">
    <property type="entry name" value="DUF1467"/>
</dbReference>
<dbReference type="OrthoDB" id="9804637at2"/>
<proteinExistence type="predicted"/>
<protein>
    <submittedName>
        <fullName evidence="2">DUF1467 family protein</fullName>
    </submittedName>
</protein>
<dbReference type="RefSeq" id="WP_148913130.1">
    <property type="nucleotide sequence ID" value="NZ_VSZS01000053.1"/>
</dbReference>
<dbReference type="Proteomes" id="UP000323258">
    <property type="component" value="Unassembled WGS sequence"/>
</dbReference>
<sequence>MSWVSIFAIYFILWWVVLFAMLPFGLKTQDEDGEVTLGTVSSAPRGSHMLGAVIRTTIVSGIIFAAFYIAVVYYGFSFDNIPHIGPSATR</sequence>
<keyword evidence="1" id="KW-1133">Transmembrane helix</keyword>
<reference evidence="2 3" key="2">
    <citation type="submission" date="2019-09" db="EMBL/GenBank/DDBJ databases">
        <title>Mesorhizobium sp. MaA-C15 isolated from Microcystis aeruginosa.</title>
        <authorList>
            <person name="Jeong S.E."/>
            <person name="Jin H.M."/>
            <person name="Jeon C.O."/>
        </authorList>
    </citation>
    <scope>NUCLEOTIDE SEQUENCE [LARGE SCALE GENOMIC DNA]</scope>
    <source>
        <strain evidence="2 3">MaA-C15</strain>
    </source>
</reference>
<evidence type="ECO:0000313" key="3">
    <source>
        <dbReference type="Proteomes" id="UP000323258"/>
    </source>
</evidence>
<gene>
    <name evidence="2" type="ORF">FY036_02515</name>
</gene>
<organism evidence="2 3">
    <name type="scientific">Neoaquamicrobium microcysteis</name>
    <dbReference type="NCBI Taxonomy" id="2682781"/>
    <lineage>
        <taxon>Bacteria</taxon>
        <taxon>Pseudomonadati</taxon>
        <taxon>Pseudomonadota</taxon>
        <taxon>Alphaproteobacteria</taxon>
        <taxon>Hyphomicrobiales</taxon>
        <taxon>Phyllobacteriaceae</taxon>
        <taxon>Neoaquamicrobium</taxon>
    </lineage>
</organism>
<comment type="caution">
    <text evidence="2">The sequence shown here is derived from an EMBL/GenBank/DDBJ whole genome shotgun (WGS) entry which is preliminary data.</text>
</comment>
<evidence type="ECO:0000256" key="1">
    <source>
        <dbReference type="SAM" id="Phobius"/>
    </source>
</evidence>
<feature type="transmembrane region" description="Helical" evidence="1">
    <location>
        <begin position="6"/>
        <end position="26"/>
    </location>
</feature>
<keyword evidence="3" id="KW-1185">Reference proteome</keyword>
<name>A0A5D4H2W5_9HYPH</name>
<accession>A0A5D4H2W5</accession>
<evidence type="ECO:0000313" key="2">
    <source>
        <dbReference type="EMBL" id="TYR35166.1"/>
    </source>
</evidence>
<dbReference type="Pfam" id="PF07330">
    <property type="entry name" value="DUF1467"/>
    <property type="match status" value="1"/>
</dbReference>
<dbReference type="AlphaFoldDB" id="A0A5D4H2W5"/>
<keyword evidence="1" id="KW-0472">Membrane</keyword>
<dbReference type="EMBL" id="VSZS01000053">
    <property type="protein sequence ID" value="TYR35166.1"/>
    <property type="molecule type" value="Genomic_DNA"/>
</dbReference>